<reference evidence="3 4" key="1">
    <citation type="submission" date="2016-10" db="EMBL/GenBank/DDBJ databases">
        <authorList>
            <person name="de Groot N.N."/>
        </authorList>
    </citation>
    <scope>NUCLEOTIDE SEQUENCE [LARGE SCALE GENOMIC DNA]</scope>
    <source>
        <strain evidence="3 4">CGMCC 1.7031</strain>
    </source>
</reference>
<dbReference type="EMBL" id="FMVF01000003">
    <property type="protein sequence ID" value="SCY11283.1"/>
    <property type="molecule type" value="Genomic_DNA"/>
</dbReference>
<gene>
    <name evidence="3" type="ORF">SAMN02927903_00790</name>
</gene>
<feature type="domain" description="4'-phosphopantetheinyl transferase" evidence="2">
    <location>
        <begin position="2"/>
        <end position="101"/>
    </location>
</feature>
<dbReference type="AlphaFoldDB" id="A0A1G5D965"/>
<dbReference type="GO" id="GO:0000287">
    <property type="term" value="F:magnesium ion binding"/>
    <property type="evidence" value="ECO:0007669"/>
    <property type="project" value="InterPro"/>
</dbReference>
<evidence type="ECO:0000256" key="1">
    <source>
        <dbReference type="ARBA" id="ARBA00022679"/>
    </source>
</evidence>
<dbReference type="GO" id="GO:0008897">
    <property type="term" value="F:holo-[acyl-carrier-protein] synthase activity"/>
    <property type="evidence" value="ECO:0007669"/>
    <property type="project" value="InterPro"/>
</dbReference>
<organism evidence="3 4">
    <name type="scientific">Flavobacterium caeni</name>
    <dbReference type="NCBI Taxonomy" id="490189"/>
    <lineage>
        <taxon>Bacteria</taxon>
        <taxon>Pseudomonadati</taxon>
        <taxon>Bacteroidota</taxon>
        <taxon>Flavobacteriia</taxon>
        <taxon>Flavobacteriales</taxon>
        <taxon>Flavobacteriaceae</taxon>
        <taxon>Flavobacterium</taxon>
    </lineage>
</organism>
<dbReference type="Gene3D" id="3.90.470.20">
    <property type="entry name" value="4'-phosphopantetheinyl transferase domain"/>
    <property type="match status" value="1"/>
</dbReference>
<dbReference type="InterPro" id="IPR008278">
    <property type="entry name" value="4-PPantetheinyl_Trfase_dom"/>
</dbReference>
<evidence type="ECO:0000259" key="2">
    <source>
        <dbReference type="Pfam" id="PF01648"/>
    </source>
</evidence>
<proteinExistence type="predicted"/>
<accession>A0A1G5D965</accession>
<evidence type="ECO:0000313" key="4">
    <source>
        <dbReference type="Proteomes" id="UP000199354"/>
    </source>
</evidence>
<keyword evidence="4" id="KW-1185">Reference proteome</keyword>
<sequence length="158" mass="18391">MIGNDVIDLTLAAKESNWRRKGFLQKIFTESEQRRIQTAAHPDLMVWNLWSRKEAAYKIYNRETGIRTFNPLRLECTLSDDYNGAVTIDGRTYQTRTTFDLERMDTVAVSNPDYWPLVLDLARTDVEKKEGLPYRRGDKTPASVSHHGRFEKIVGFNY</sequence>
<keyword evidence="1 3" id="KW-0808">Transferase</keyword>
<dbReference type="Pfam" id="PF01648">
    <property type="entry name" value="ACPS"/>
    <property type="match status" value="1"/>
</dbReference>
<dbReference type="SUPFAM" id="SSF56214">
    <property type="entry name" value="4'-phosphopantetheinyl transferase"/>
    <property type="match status" value="1"/>
</dbReference>
<dbReference type="STRING" id="490189.SAMN02927903_00790"/>
<dbReference type="OrthoDB" id="663853at2"/>
<dbReference type="Proteomes" id="UP000199354">
    <property type="component" value="Unassembled WGS sequence"/>
</dbReference>
<dbReference type="InterPro" id="IPR037143">
    <property type="entry name" value="4-PPantetheinyl_Trfase_dom_sf"/>
</dbReference>
<evidence type="ECO:0000313" key="3">
    <source>
        <dbReference type="EMBL" id="SCY11283.1"/>
    </source>
</evidence>
<protein>
    <submittedName>
        <fullName evidence="3">4'-phosphopantetheinyl transferase superfamily protein</fullName>
    </submittedName>
</protein>
<dbReference type="RefSeq" id="WP_091141009.1">
    <property type="nucleotide sequence ID" value="NZ_FMVF01000003.1"/>
</dbReference>
<name>A0A1G5D965_9FLAO</name>